<evidence type="ECO:0000259" key="4">
    <source>
        <dbReference type="Pfam" id="PF10145"/>
    </source>
</evidence>
<dbReference type="Pfam" id="PF10145">
    <property type="entry name" value="PhageMin_Tail"/>
    <property type="match status" value="1"/>
</dbReference>
<protein>
    <submittedName>
        <fullName evidence="5">Phage tail tape measure protein, TP901 family, core region</fullName>
    </submittedName>
</protein>
<evidence type="ECO:0000256" key="3">
    <source>
        <dbReference type="SAM" id="Phobius"/>
    </source>
</evidence>
<reference evidence="5 6" key="1">
    <citation type="submission" date="2017-06" db="EMBL/GenBank/DDBJ databases">
        <authorList>
            <person name="Kim H.J."/>
            <person name="Triplett B.A."/>
        </authorList>
    </citation>
    <scope>NUCLEOTIDE SEQUENCE [LARGE SCALE GENOMIC DNA]</scope>
    <source>
        <strain evidence="5 6">DSM 13116</strain>
    </source>
</reference>
<keyword evidence="3" id="KW-0472">Membrane</keyword>
<dbReference type="PANTHER" id="PTHR37813">
    <property type="entry name" value="FELS-2 PROPHAGE PROTEIN"/>
    <property type="match status" value="1"/>
</dbReference>
<evidence type="ECO:0000256" key="2">
    <source>
        <dbReference type="SAM" id="Coils"/>
    </source>
</evidence>
<dbReference type="InterPro" id="IPR010090">
    <property type="entry name" value="Phage_tape_meas"/>
</dbReference>
<organism evidence="5 6">
    <name type="scientific">Humidesulfovibrio mexicanus</name>
    <dbReference type="NCBI Taxonomy" id="147047"/>
    <lineage>
        <taxon>Bacteria</taxon>
        <taxon>Pseudomonadati</taxon>
        <taxon>Thermodesulfobacteriota</taxon>
        <taxon>Desulfovibrionia</taxon>
        <taxon>Desulfovibrionales</taxon>
        <taxon>Desulfovibrionaceae</taxon>
        <taxon>Humidesulfovibrio</taxon>
    </lineage>
</organism>
<feature type="domain" description="Phage tail tape measure protein" evidence="4">
    <location>
        <begin position="146"/>
        <end position="350"/>
    </location>
</feature>
<evidence type="ECO:0000313" key="6">
    <source>
        <dbReference type="Proteomes" id="UP000198324"/>
    </source>
</evidence>
<feature type="coiled-coil region" evidence="2">
    <location>
        <begin position="61"/>
        <end position="95"/>
    </location>
</feature>
<dbReference type="NCBIfam" id="TIGR01760">
    <property type="entry name" value="tape_meas_TP901"/>
    <property type="match status" value="1"/>
</dbReference>
<name>A0A239C875_9BACT</name>
<gene>
    <name evidence="5" type="ORF">SAMN04488503_3004</name>
</gene>
<keyword evidence="1" id="KW-1188">Viral release from host cell</keyword>
<sequence>MRATSSKAKAVVETSRQLTALKQARKEAPESDREMLDAKIKTVAQRYNRATEAAQKHGLSVVQCATQYKKLESEIARAEAALARVKKRQENSAKRKELQGEMVGAVATVMTVAAPVTMAMDFESAFADAKKVMDDFTESDIAQMPKDIRKLSKETGLAAADIAGIYAAAASAKIATSREELQEFASTAAQMAVAFGMSAADAGQRMSSWRAKMGLSQAEVVALSDAINHLGNNMAADPLKTSEVVERVGAVAKTAGLATHEIAAMAAGFVAASPSPEIAATGMKNFLLTLAKGTAMSKDQKESFARLGFDPKLLASDMQKDAETTVLRVLTALRRMPEAEQASLLSEMFGTESLGAIAPMLQNLDGLKKAFGNVAKAESYAGSMTKEYESRSATTKNALLRLRRGAESLGIGVGSVMLPPLAAGADAVSTLLTPVIAAAEQFPMLTTAVMGVVTGLVVLKVGAIACGYAATILSDGWLIAKGVIAALRPTVIATNAALVWNRGVAIASAVATKTMTVAQWALNAAMTANPIGLVIAGVVALGAAVWALYTYCEPVRRVLDGLWDGVSAKATAAWGAVTGGARAVVDWLGSLSLYDVGVKLLTTFTEGIKAVAMAPVEAVAAVVTKVREYLPGSDAERGPLSTLTASGAAIPATMAQGMNASGDGGLGQALDNSLGLRPRGQGGGAPGGAGLVIHFAPTINVQGGGPELPAVIGAQLQLSEARLREMLENLQSNGRRLAYA</sequence>
<dbReference type="PANTHER" id="PTHR37813:SF1">
    <property type="entry name" value="FELS-2 PROPHAGE PROTEIN"/>
    <property type="match status" value="1"/>
</dbReference>
<evidence type="ECO:0000256" key="1">
    <source>
        <dbReference type="ARBA" id="ARBA00022612"/>
    </source>
</evidence>
<keyword evidence="3" id="KW-1133">Transmembrane helix</keyword>
<feature type="transmembrane region" description="Helical" evidence="3">
    <location>
        <begin position="531"/>
        <end position="549"/>
    </location>
</feature>
<keyword evidence="2" id="KW-0175">Coiled coil</keyword>
<proteinExistence type="predicted"/>
<evidence type="ECO:0000313" key="5">
    <source>
        <dbReference type="EMBL" id="SNS16310.1"/>
    </source>
</evidence>
<keyword evidence="6" id="KW-1185">Reference proteome</keyword>
<dbReference type="EMBL" id="FZOC01000007">
    <property type="protein sequence ID" value="SNS16310.1"/>
    <property type="molecule type" value="Genomic_DNA"/>
</dbReference>
<dbReference type="Proteomes" id="UP000198324">
    <property type="component" value="Unassembled WGS sequence"/>
</dbReference>
<keyword evidence="3" id="KW-0812">Transmembrane</keyword>
<dbReference type="AlphaFoldDB" id="A0A239C875"/>
<accession>A0A239C875</accession>